<organism evidence="1 3">
    <name type="scientific">Vanilla planifolia</name>
    <name type="common">Vanilla</name>
    <dbReference type="NCBI Taxonomy" id="51239"/>
    <lineage>
        <taxon>Eukaryota</taxon>
        <taxon>Viridiplantae</taxon>
        <taxon>Streptophyta</taxon>
        <taxon>Embryophyta</taxon>
        <taxon>Tracheophyta</taxon>
        <taxon>Spermatophyta</taxon>
        <taxon>Magnoliopsida</taxon>
        <taxon>Liliopsida</taxon>
        <taxon>Asparagales</taxon>
        <taxon>Orchidaceae</taxon>
        <taxon>Vanilloideae</taxon>
        <taxon>Vanilleae</taxon>
        <taxon>Vanilla</taxon>
    </lineage>
</organism>
<sequence length="70" mass="7750">MAMVFFKLGRNDASLHAANMLRPGAMDFVTLRRLGSESIGGLWRKMQLRMAQAISDNRSCPPDRGQLGSL</sequence>
<accession>A0A835RMX7</accession>
<dbReference type="AlphaFoldDB" id="A0A835RMX7"/>
<keyword evidence="3" id="KW-1185">Reference proteome</keyword>
<dbReference type="EMBL" id="JADCNM010000003">
    <property type="protein sequence ID" value="KAG0490663.1"/>
    <property type="molecule type" value="Genomic_DNA"/>
</dbReference>
<evidence type="ECO:0000313" key="2">
    <source>
        <dbReference type="EMBL" id="KAG0490663.1"/>
    </source>
</evidence>
<name>A0A835RMX7_VANPL</name>
<evidence type="ECO:0000313" key="3">
    <source>
        <dbReference type="Proteomes" id="UP000636800"/>
    </source>
</evidence>
<dbReference type="Proteomes" id="UP000636800">
    <property type="component" value="Chromosome 3"/>
</dbReference>
<evidence type="ECO:0000313" key="1">
    <source>
        <dbReference type="EMBL" id="KAG0488882.1"/>
    </source>
</evidence>
<dbReference type="EMBL" id="JADCNL010000003">
    <property type="protein sequence ID" value="KAG0488882.1"/>
    <property type="molecule type" value="Genomic_DNA"/>
</dbReference>
<reference evidence="3 4" key="1">
    <citation type="journal article" date="2020" name="Nat. Food">
        <title>A phased Vanilla planifolia genome enables genetic improvement of flavour and production.</title>
        <authorList>
            <person name="Hasing T."/>
            <person name="Tang H."/>
            <person name="Brym M."/>
            <person name="Khazi F."/>
            <person name="Huang T."/>
            <person name="Chambers A.H."/>
        </authorList>
    </citation>
    <scope>NUCLEOTIDE SEQUENCE [LARGE SCALE GENOMIC DNA]</scope>
    <source>
        <tissue evidence="1">Leaf</tissue>
    </source>
</reference>
<dbReference type="Proteomes" id="UP000639772">
    <property type="component" value="Chromosome 3"/>
</dbReference>
<comment type="caution">
    <text evidence="1">The sequence shown here is derived from an EMBL/GenBank/DDBJ whole genome shotgun (WGS) entry which is preliminary data.</text>
</comment>
<gene>
    <name evidence="2" type="ORF">HPP92_007526</name>
    <name evidence="1" type="ORF">HPP92_007693</name>
</gene>
<evidence type="ECO:0000313" key="4">
    <source>
        <dbReference type="Proteomes" id="UP000639772"/>
    </source>
</evidence>
<protein>
    <submittedName>
        <fullName evidence="1">Uncharacterized protein</fullName>
    </submittedName>
</protein>
<proteinExistence type="predicted"/>